<feature type="transmembrane region" description="Helical" evidence="1">
    <location>
        <begin position="35"/>
        <end position="54"/>
    </location>
</feature>
<evidence type="ECO:0000313" key="2">
    <source>
        <dbReference type="EMBL" id="SCF09538.1"/>
    </source>
</evidence>
<proteinExistence type="predicted"/>
<dbReference type="AlphaFoldDB" id="A0A1C4XM37"/>
<keyword evidence="3" id="KW-1185">Reference proteome</keyword>
<protein>
    <submittedName>
        <fullName evidence="2">Uncharacterized protein</fullName>
    </submittedName>
</protein>
<sequence length="60" mass="6224">MNTDRLSDMVVGTAGDIAASFVDPRQGLNKLRSVVTPRALVAVAAGLVVGFLLARSGRRG</sequence>
<dbReference type="Proteomes" id="UP000198242">
    <property type="component" value="Chromosome I"/>
</dbReference>
<keyword evidence="1" id="KW-0472">Membrane</keyword>
<evidence type="ECO:0000256" key="1">
    <source>
        <dbReference type="SAM" id="Phobius"/>
    </source>
</evidence>
<dbReference type="RefSeq" id="WP_089007152.1">
    <property type="nucleotide sequence ID" value="NZ_LT607411.1"/>
</dbReference>
<dbReference type="OrthoDB" id="3403991at2"/>
<name>A0A1C4XM37_MICVI</name>
<reference evidence="3" key="1">
    <citation type="submission" date="2016-06" db="EMBL/GenBank/DDBJ databases">
        <authorList>
            <person name="Varghese N."/>
            <person name="Submissions Spin"/>
        </authorList>
    </citation>
    <scope>NUCLEOTIDE SEQUENCE [LARGE SCALE GENOMIC DNA]</scope>
    <source>
        <strain evidence="3">DSM 43909</strain>
    </source>
</reference>
<dbReference type="EMBL" id="LT607411">
    <property type="protein sequence ID" value="SCF09538.1"/>
    <property type="molecule type" value="Genomic_DNA"/>
</dbReference>
<gene>
    <name evidence="2" type="ORF">GA0074695_3436</name>
</gene>
<keyword evidence="1" id="KW-1133">Transmembrane helix</keyword>
<keyword evidence="1" id="KW-0812">Transmembrane</keyword>
<organism evidence="2 3">
    <name type="scientific">Micromonospora viridifaciens</name>
    <dbReference type="NCBI Taxonomy" id="1881"/>
    <lineage>
        <taxon>Bacteria</taxon>
        <taxon>Bacillati</taxon>
        <taxon>Actinomycetota</taxon>
        <taxon>Actinomycetes</taxon>
        <taxon>Micromonosporales</taxon>
        <taxon>Micromonosporaceae</taxon>
        <taxon>Micromonospora</taxon>
    </lineage>
</organism>
<evidence type="ECO:0000313" key="3">
    <source>
        <dbReference type="Proteomes" id="UP000198242"/>
    </source>
</evidence>
<accession>A0A1C4XM37</accession>